<name>A0ABP6WQX8_9FLAO</name>
<keyword evidence="5" id="KW-1185">Reference proteome</keyword>
<organism evidence="4 5">
    <name type="scientific">Snuella lapsa</name>
    <dbReference type="NCBI Taxonomy" id="870481"/>
    <lineage>
        <taxon>Bacteria</taxon>
        <taxon>Pseudomonadati</taxon>
        <taxon>Bacteroidota</taxon>
        <taxon>Flavobacteriia</taxon>
        <taxon>Flavobacteriales</taxon>
        <taxon>Flavobacteriaceae</taxon>
        <taxon>Snuella</taxon>
    </lineage>
</organism>
<evidence type="ECO:0000313" key="4">
    <source>
        <dbReference type="EMBL" id="GAA3554567.1"/>
    </source>
</evidence>
<reference evidence="5" key="1">
    <citation type="journal article" date="2019" name="Int. J. Syst. Evol. Microbiol.">
        <title>The Global Catalogue of Microorganisms (GCM) 10K type strain sequencing project: providing services to taxonomists for standard genome sequencing and annotation.</title>
        <authorList>
            <consortium name="The Broad Institute Genomics Platform"/>
            <consortium name="The Broad Institute Genome Sequencing Center for Infectious Disease"/>
            <person name="Wu L."/>
            <person name="Ma J."/>
        </authorList>
    </citation>
    <scope>NUCLEOTIDE SEQUENCE [LARGE SCALE GENOMIC DNA]</scope>
    <source>
        <strain evidence="5">JCM 17111</strain>
    </source>
</reference>
<dbReference type="EMBL" id="BAABCY010000010">
    <property type="protein sequence ID" value="GAA3554567.1"/>
    <property type="molecule type" value="Genomic_DNA"/>
</dbReference>
<sequence>MNEKNKHPFELLVDKYLDGTITSEEEKLLTSFLDTYKEEGVWNLELGSKYEVRDAIAQTINNKLSSPKPKYNKYYMIAASFVLLLGIFLGVKWQSRIIGDMQVVTTTTQQDSLLLADGSMVYLNRHTIFRYPKTFRDNQRQVELEKGSAFFKVTKNPNKPFIVKSGALKTKVLGTSFNIINKDTMVNVSVSTGKVGVCAGNQSVKLLPNEQANWTQNGSIVKRKGNASLYDNWIHKTIDFEDVSLGELSTLFELRFGYSFHFTQPELKDYHVKISVLKTDTIESLVEKLSYITDVKFKIKDNYEIKITLDQSM</sequence>
<feature type="domain" description="Protein FecR C-terminal" evidence="3">
    <location>
        <begin position="238"/>
        <end position="302"/>
    </location>
</feature>
<dbReference type="PIRSF" id="PIRSF018266">
    <property type="entry name" value="FecR"/>
    <property type="match status" value="1"/>
</dbReference>
<feature type="transmembrane region" description="Helical" evidence="1">
    <location>
        <begin position="74"/>
        <end position="91"/>
    </location>
</feature>
<dbReference type="Gene3D" id="3.55.50.30">
    <property type="match status" value="1"/>
</dbReference>
<dbReference type="PANTHER" id="PTHR30273:SF2">
    <property type="entry name" value="PROTEIN FECR"/>
    <property type="match status" value="1"/>
</dbReference>
<dbReference type="Pfam" id="PF16344">
    <property type="entry name" value="FecR_C"/>
    <property type="match status" value="1"/>
</dbReference>
<gene>
    <name evidence="4" type="ORF">GCM10022395_02560</name>
</gene>
<keyword evidence="1" id="KW-0472">Membrane</keyword>
<dbReference type="InterPro" id="IPR012373">
    <property type="entry name" value="Ferrdict_sens_TM"/>
</dbReference>
<dbReference type="Pfam" id="PF04773">
    <property type="entry name" value="FecR"/>
    <property type="match status" value="1"/>
</dbReference>
<dbReference type="Proteomes" id="UP001500954">
    <property type="component" value="Unassembled WGS sequence"/>
</dbReference>
<evidence type="ECO:0000256" key="1">
    <source>
        <dbReference type="SAM" id="Phobius"/>
    </source>
</evidence>
<proteinExistence type="predicted"/>
<dbReference type="InterPro" id="IPR032508">
    <property type="entry name" value="FecR_C"/>
</dbReference>
<evidence type="ECO:0000313" key="5">
    <source>
        <dbReference type="Proteomes" id="UP001500954"/>
    </source>
</evidence>
<comment type="caution">
    <text evidence="4">The sequence shown here is derived from an EMBL/GenBank/DDBJ whole genome shotgun (WGS) entry which is preliminary data.</text>
</comment>
<dbReference type="RefSeq" id="WP_345003911.1">
    <property type="nucleotide sequence ID" value="NZ_BAABCY010000010.1"/>
</dbReference>
<dbReference type="PANTHER" id="PTHR30273">
    <property type="entry name" value="PERIPLASMIC SIGNAL SENSOR AND SIGMA FACTOR ACTIVATOR FECR-RELATED"/>
    <property type="match status" value="1"/>
</dbReference>
<evidence type="ECO:0000259" key="2">
    <source>
        <dbReference type="Pfam" id="PF04773"/>
    </source>
</evidence>
<protein>
    <submittedName>
        <fullName evidence="4">FecR domain-containing protein</fullName>
    </submittedName>
</protein>
<keyword evidence="1" id="KW-0812">Transmembrane</keyword>
<feature type="domain" description="FecR protein" evidence="2">
    <location>
        <begin position="102"/>
        <end position="195"/>
    </location>
</feature>
<accession>A0ABP6WQX8</accession>
<keyword evidence="1" id="KW-1133">Transmembrane helix</keyword>
<evidence type="ECO:0000259" key="3">
    <source>
        <dbReference type="Pfam" id="PF16344"/>
    </source>
</evidence>
<dbReference type="InterPro" id="IPR006860">
    <property type="entry name" value="FecR"/>
</dbReference>
<dbReference type="Gene3D" id="2.60.120.1440">
    <property type="match status" value="1"/>
</dbReference>